<evidence type="ECO:0000256" key="1">
    <source>
        <dbReference type="SAM" id="MobiDB-lite"/>
    </source>
</evidence>
<organism evidence="3">
    <name type="scientific">Leptosphaeria maculans (strain JN3 / isolate v23.1.3 / race Av1-4-5-6-7-8)</name>
    <name type="common">Blackleg fungus</name>
    <name type="synonym">Phoma lingam</name>
    <dbReference type="NCBI Taxonomy" id="985895"/>
    <lineage>
        <taxon>Eukaryota</taxon>
        <taxon>Fungi</taxon>
        <taxon>Dikarya</taxon>
        <taxon>Ascomycota</taxon>
        <taxon>Pezizomycotina</taxon>
        <taxon>Dothideomycetes</taxon>
        <taxon>Pleosporomycetidae</taxon>
        <taxon>Pleosporales</taxon>
        <taxon>Pleosporineae</taxon>
        <taxon>Leptosphaeriaceae</taxon>
        <taxon>Plenodomus</taxon>
        <taxon>Plenodomus lingam/Leptosphaeria maculans species complex</taxon>
    </lineage>
</organism>
<dbReference type="HOGENOM" id="CLU_2015703_0_0_1"/>
<sequence length="123" mass="13800">MAKEGQPDDLKTLEKRFNREPVEGTAPELIRPYEQMAEMVRWLKQGQIKVSSDSQSMAAGEQSDRDRCQRCYPETPSFSTAVVSSESTLVATPDFYADVSRSSNTDDAPGYLTPEILDEDCRD</sequence>
<keyword evidence="3" id="KW-1185">Reference proteome</keyword>
<evidence type="ECO:0000313" key="2">
    <source>
        <dbReference type="EMBL" id="CBY00989.1"/>
    </source>
</evidence>
<dbReference type="VEuPathDB" id="FungiDB:LEMA_P021190.1"/>
<accession>E5ABE8</accession>
<name>E5ABE8_LEPMJ</name>
<gene>
    <name evidence="2" type="ORF">LEMA_P021190.1</name>
</gene>
<evidence type="ECO:0000313" key="3">
    <source>
        <dbReference type="Proteomes" id="UP000002668"/>
    </source>
</evidence>
<feature type="region of interest" description="Disordered" evidence="1">
    <location>
        <begin position="1"/>
        <end position="20"/>
    </location>
</feature>
<dbReference type="AlphaFoldDB" id="E5ABE8"/>
<feature type="region of interest" description="Disordered" evidence="1">
    <location>
        <begin position="99"/>
        <end position="123"/>
    </location>
</feature>
<proteinExistence type="predicted"/>
<reference evidence="3" key="1">
    <citation type="journal article" date="2011" name="Nat. Commun.">
        <title>Effector diversification within compartments of the Leptosphaeria maculans genome affected by Repeat-Induced Point mutations.</title>
        <authorList>
            <person name="Rouxel T."/>
            <person name="Grandaubert J."/>
            <person name="Hane J.K."/>
            <person name="Hoede C."/>
            <person name="van de Wouw A.P."/>
            <person name="Couloux A."/>
            <person name="Dominguez V."/>
            <person name="Anthouard V."/>
            <person name="Bally P."/>
            <person name="Bourras S."/>
            <person name="Cozijnsen A.J."/>
            <person name="Ciuffetti L.M."/>
            <person name="Degrave A."/>
            <person name="Dilmaghani A."/>
            <person name="Duret L."/>
            <person name="Fudal I."/>
            <person name="Goodwin S.B."/>
            <person name="Gout L."/>
            <person name="Glaser N."/>
            <person name="Linglin J."/>
            <person name="Kema G.H.J."/>
            <person name="Lapalu N."/>
            <person name="Lawrence C.B."/>
            <person name="May K."/>
            <person name="Meyer M."/>
            <person name="Ollivier B."/>
            <person name="Poulain J."/>
            <person name="Schoch C.L."/>
            <person name="Simon A."/>
            <person name="Spatafora J.W."/>
            <person name="Stachowiak A."/>
            <person name="Turgeon B.G."/>
            <person name="Tyler B.M."/>
            <person name="Vincent D."/>
            <person name="Weissenbach J."/>
            <person name="Amselem J."/>
            <person name="Quesneville H."/>
            <person name="Oliver R.P."/>
            <person name="Wincker P."/>
            <person name="Balesdent M.-H."/>
            <person name="Howlett B.J."/>
        </authorList>
    </citation>
    <scope>NUCLEOTIDE SEQUENCE [LARGE SCALE GENOMIC DNA]</scope>
    <source>
        <strain evidence="3">JN3 / isolate v23.1.3 / race Av1-4-5-6-7-8</strain>
    </source>
</reference>
<protein>
    <submittedName>
        <fullName evidence="2">Predicted protein</fullName>
    </submittedName>
</protein>
<dbReference type="Proteomes" id="UP000002668">
    <property type="component" value="Genome"/>
</dbReference>
<dbReference type="EMBL" id="FP929138">
    <property type="protein sequence ID" value="CBY00989.1"/>
    <property type="molecule type" value="Genomic_DNA"/>
</dbReference>
<dbReference type="InParanoid" id="E5ABE8"/>